<evidence type="ECO:0000256" key="7">
    <source>
        <dbReference type="SAM" id="MobiDB-lite"/>
    </source>
</evidence>
<evidence type="ECO:0000256" key="6">
    <source>
        <dbReference type="RuleBase" id="RU003423"/>
    </source>
</evidence>
<evidence type="ECO:0000256" key="2">
    <source>
        <dbReference type="ARBA" id="ARBA00007317"/>
    </source>
</evidence>
<dbReference type="Proteomes" id="UP000325292">
    <property type="component" value="Chromosome"/>
</dbReference>
<dbReference type="PROSITE" id="PS51826">
    <property type="entry name" value="PSBD"/>
    <property type="match status" value="1"/>
</dbReference>
<dbReference type="SUPFAM" id="SSF51230">
    <property type="entry name" value="Single hybrid motif"/>
    <property type="match status" value="1"/>
</dbReference>
<proteinExistence type="inferred from homology"/>
<dbReference type="InterPro" id="IPR011053">
    <property type="entry name" value="Single_hybrid_motif"/>
</dbReference>
<evidence type="ECO:0000313" key="9">
    <source>
        <dbReference type="EMBL" id="AUW94131.1"/>
    </source>
</evidence>
<evidence type="ECO:0000313" key="10">
    <source>
        <dbReference type="Proteomes" id="UP000325292"/>
    </source>
</evidence>
<keyword evidence="4 6" id="KW-0450">Lipoyl</keyword>
<keyword evidence="10" id="KW-1185">Reference proteome</keyword>
<dbReference type="Gene3D" id="2.40.50.100">
    <property type="match status" value="1"/>
</dbReference>
<feature type="domain" description="Peripheral subunit-binding (PSBD)" evidence="8">
    <location>
        <begin position="103"/>
        <end position="140"/>
    </location>
</feature>
<dbReference type="PANTHER" id="PTHR43178">
    <property type="entry name" value="DIHYDROLIPOAMIDE ACETYLTRANSFERASE COMPONENT OF PYRUVATE DEHYDROGENASE COMPLEX"/>
    <property type="match status" value="1"/>
</dbReference>
<feature type="compositionally biased region" description="Polar residues" evidence="7">
    <location>
        <begin position="75"/>
        <end position="85"/>
    </location>
</feature>
<name>A0ABM6RRQ0_9FIRM</name>
<dbReference type="PANTHER" id="PTHR43178:SF12">
    <property type="entry name" value="DIHYDROLIPOAMIDE ACETYLTRANSFERASE COMPONENT OF PYRUVATE DEHYDROGENASE COMPLEX"/>
    <property type="match status" value="1"/>
</dbReference>
<dbReference type="SUPFAM" id="SSF52777">
    <property type="entry name" value="CoA-dependent acyltransferases"/>
    <property type="match status" value="1"/>
</dbReference>
<reference evidence="9 10" key="1">
    <citation type="journal article" date="2019" name="Sci. Rep.">
        <title>Sulfobacillus thermotolerans: new insights into resistance and metabolic capacities of acidophilic chemolithotrophs.</title>
        <authorList>
            <person name="Panyushkina A.E."/>
            <person name="Babenko V.V."/>
            <person name="Nikitina A.S."/>
            <person name="Selezneva O.V."/>
            <person name="Tsaplina I.A."/>
            <person name="Letarova M.A."/>
            <person name="Kostryukova E.S."/>
            <person name="Letarov A.V."/>
        </authorList>
    </citation>
    <scope>NUCLEOTIDE SEQUENCE [LARGE SCALE GENOMIC DNA]</scope>
    <source>
        <strain evidence="9 10">Kr1</strain>
    </source>
</reference>
<dbReference type="Pfam" id="PF02817">
    <property type="entry name" value="E3_binding"/>
    <property type="match status" value="1"/>
</dbReference>
<dbReference type="InterPro" id="IPR004167">
    <property type="entry name" value="PSBD"/>
</dbReference>
<sequence>MDITVNFSDQHDAEAVLVHWVYDEGAFVHAGDMVAEAMVDKVTLEIEAPTDGFLVPLLAANEVFRSGQTIGHLTASKSDVSSAMRDSSPGEKQEELARDPFIPAPPAVRRYAEEKGVPLAEVRPRTPGKRLSLADVDQWLLEHQRPPTLPYSPFRQALIEHLTDPGALPTTLHRRMARGMPAAEVLPQIAWALTQTLPQFPRLHGWADAQGYTSAQELLLGIASQTSQGLLVPVLRQQNSLDAWNKAFSTLRTAIRNQTLNSLDFSPPSFVISNLGARQIEYFTPRLMSPTIAILGIGAVDSSVPVSLTFDHRAVDGAEAAEFLMALDKALTAI</sequence>
<dbReference type="InterPro" id="IPR000089">
    <property type="entry name" value="Biotin_lipoyl"/>
</dbReference>
<dbReference type="CDD" id="cd06849">
    <property type="entry name" value="lipoyl_domain"/>
    <property type="match status" value="1"/>
</dbReference>
<evidence type="ECO:0000259" key="8">
    <source>
        <dbReference type="PROSITE" id="PS51826"/>
    </source>
</evidence>
<dbReference type="Gene3D" id="4.10.320.10">
    <property type="entry name" value="E3-binding domain"/>
    <property type="match status" value="1"/>
</dbReference>
<dbReference type="InterPro" id="IPR023213">
    <property type="entry name" value="CAT-like_dom_sf"/>
</dbReference>
<protein>
    <recommendedName>
        <fullName evidence="6">Dihydrolipoamide acetyltransferase component of pyruvate dehydrogenase complex</fullName>
        <ecNumber evidence="6">2.3.1.-</ecNumber>
    </recommendedName>
</protein>
<keyword evidence="5 6" id="KW-0012">Acyltransferase</keyword>
<keyword evidence="3 6" id="KW-0808">Transferase</keyword>
<evidence type="ECO:0000256" key="3">
    <source>
        <dbReference type="ARBA" id="ARBA00022679"/>
    </source>
</evidence>
<dbReference type="InterPro" id="IPR036625">
    <property type="entry name" value="E3-bd_dom_sf"/>
</dbReference>
<dbReference type="InterPro" id="IPR050743">
    <property type="entry name" value="2-oxoacid_DH_E2_comp"/>
</dbReference>
<evidence type="ECO:0000256" key="1">
    <source>
        <dbReference type="ARBA" id="ARBA00001938"/>
    </source>
</evidence>
<dbReference type="InterPro" id="IPR001078">
    <property type="entry name" value="2-oxoacid_DH_actylTfrase"/>
</dbReference>
<gene>
    <name evidence="9" type="ORF">BXT84_09330</name>
</gene>
<dbReference type="EMBL" id="CP019454">
    <property type="protein sequence ID" value="AUW94131.1"/>
    <property type="molecule type" value="Genomic_DNA"/>
</dbReference>
<comment type="cofactor">
    <cofactor evidence="1 6">
        <name>(R)-lipoate</name>
        <dbReference type="ChEBI" id="CHEBI:83088"/>
    </cofactor>
</comment>
<organism evidence="9 10">
    <name type="scientific">Sulfobacillus thermotolerans</name>
    <dbReference type="NCBI Taxonomy" id="338644"/>
    <lineage>
        <taxon>Bacteria</taxon>
        <taxon>Bacillati</taxon>
        <taxon>Bacillota</taxon>
        <taxon>Clostridia</taxon>
        <taxon>Eubacteriales</taxon>
        <taxon>Clostridiales Family XVII. Incertae Sedis</taxon>
        <taxon>Sulfobacillus</taxon>
    </lineage>
</organism>
<evidence type="ECO:0000256" key="4">
    <source>
        <dbReference type="ARBA" id="ARBA00022823"/>
    </source>
</evidence>
<comment type="similarity">
    <text evidence="2 6">Belongs to the 2-oxoacid dehydrogenase family.</text>
</comment>
<accession>A0ABM6RRQ0</accession>
<dbReference type="Pfam" id="PF00198">
    <property type="entry name" value="2-oxoacid_dh"/>
    <property type="match status" value="1"/>
</dbReference>
<feature type="compositionally biased region" description="Basic and acidic residues" evidence="7">
    <location>
        <begin position="88"/>
        <end position="98"/>
    </location>
</feature>
<dbReference type="Gene3D" id="3.30.559.10">
    <property type="entry name" value="Chloramphenicol acetyltransferase-like domain"/>
    <property type="match status" value="1"/>
</dbReference>
<dbReference type="EC" id="2.3.1.-" evidence="6"/>
<feature type="region of interest" description="Disordered" evidence="7">
    <location>
        <begin position="75"/>
        <end position="100"/>
    </location>
</feature>
<dbReference type="Pfam" id="PF00364">
    <property type="entry name" value="Biotin_lipoyl"/>
    <property type="match status" value="1"/>
</dbReference>
<evidence type="ECO:0000256" key="5">
    <source>
        <dbReference type="ARBA" id="ARBA00023315"/>
    </source>
</evidence>